<dbReference type="Pfam" id="PF04892">
    <property type="entry name" value="VanZ"/>
    <property type="match status" value="1"/>
</dbReference>
<name>A0A0R1VZ01_9LACO</name>
<feature type="transmembrane region" description="Helical" evidence="1">
    <location>
        <begin position="35"/>
        <end position="52"/>
    </location>
</feature>
<keyword evidence="1" id="KW-0812">Transmembrane</keyword>
<proteinExistence type="predicted"/>
<evidence type="ECO:0000313" key="3">
    <source>
        <dbReference type="EMBL" id="KRM10597.1"/>
    </source>
</evidence>
<gene>
    <name evidence="3" type="ORF">FC15_GL001199</name>
</gene>
<dbReference type="AlphaFoldDB" id="A0A0R1VZ01"/>
<evidence type="ECO:0000256" key="1">
    <source>
        <dbReference type="SAM" id="Phobius"/>
    </source>
</evidence>
<feature type="transmembrane region" description="Helical" evidence="1">
    <location>
        <begin position="179"/>
        <end position="197"/>
    </location>
</feature>
<dbReference type="InterPro" id="IPR053150">
    <property type="entry name" value="Teicoplanin_resist-assoc"/>
</dbReference>
<dbReference type="EMBL" id="AZFX01000036">
    <property type="protein sequence ID" value="KRM10597.1"/>
    <property type="molecule type" value="Genomic_DNA"/>
</dbReference>
<reference evidence="3 4" key="1">
    <citation type="journal article" date="2015" name="Genome Announc.">
        <title>Expanding the biotechnology potential of lactobacilli through comparative genomics of 213 strains and associated genera.</title>
        <authorList>
            <person name="Sun Z."/>
            <person name="Harris H.M."/>
            <person name="McCann A."/>
            <person name="Guo C."/>
            <person name="Argimon S."/>
            <person name="Zhang W."/>
            <person name="Yang X."/>
            <person name="Jeffery I.B."/>
            <person name="Cooney J.C."/>
            <person name="Kagawa T.F."/>
            <person name="Liu W."/>
            <person name="Song Y."/>
            <person name="Salvetti E."/>
            <person name="Wrobel A."/>
            <person name="Rasinkangas P."/>
            <person name="Parkhill J."/>
            <person name="Rea M.C."/>
            <person name="O'Sullivan O."/>
            <person name="Ritari J."/>
            <person name="Douillard F.P."/>
            <person name="Paul Ross R."/>
            <person name="Yang R."/>
            <person name="Briner A.E."/>
            <person name="Felis G.E."/>
            <person name="de Vos W.M."/>
            <person name="Barrangou R."/>
            <person name="Klaenhammer T.R."/>
            <person name="Caufield P.W."/>
            <person name="Cui Y."/>
            <person name="Zhang H."/>
            <person name="O'Toole P.W."/>
        </authorList>
    </citation>
    <scope>NUCLEOTIDE SEQUENCE [LARGE SCALE GENOMIC DNA]</scope>
    <source>
        <strain evidence="3 4">DSM 17758</strain>
    </source>
</reference>
<dbReference type="RefSeq" id="WP_057823867.1">
    <property type="nucleotide sequence ID" value="NZ_AZFX01000036.1"/>
</dbReference>
<dbReference type="PANTHER" id="PTHR36834">
    <property type="entry name" value="MEMBRANE PROTEIN-RELATED"/>
    <property type="match status" value="1"/>
</dbReference>
<dbReference type="Proteomes" id="UP000051315">
    <property type="component" value="Unassembled WGS sequence"/>
</dbReference>
<dbReference type="InterPro" id="IPR006976">
    <property type="entry name" value="VanZ-like"/>
</dbReference>
<keyword evidence="1" id="KW-0472">Membrane</keyword>
<evidence type="ECO:0000259" key="2">
    <source>
        <dbReference type="Pfam" id="PF04892"/>
    </source>
</evidence>
<evidence type="ECO:0000313" key="4">
    <source>
        <dbReference type="Proteomes" id="UP000051315"/>
    </source>
</evidence>
<keyword evidence="4" id="KW-1185">Reference proteome</keyword>
<feature type="transmembrane region" description="Helical" evidence="1">
    <location>
        <begin position="64"/>
        <end position="85"/>
    </location>
</feature>
<dbReference type="STRING" id="1423735.FC15_GL001199"/>
<dbReference type="OrthoDB" id="4822551at2"/>
<feature type="transmembrane region" description="Helical" evidence="1">
    <location>
        <begin position="154"/>
        <end position="173"/>
    </location>
</feature>
<comment type="caution">
    <text evidence="3">The sequence shown here is derived from an EMBL/GenBank/DDBJ whole genome shotgun (WGS) entry which is preliminary data.</text>
</comment>
<dbReference type="PANTHER" id="PTHR36834:SF1">
    <property type="entry name" value="INTEGRAL MEMBRANE PROTEIN"/>
    <property type="match status" value="1"/>
</dbReference>
<organism evidence="3 4">
    <name type="scientific">Lapidilactobacillus concavus DSM 17758</name>
    <dbReference type="NCBI Taxonomy" id="1423735"/>
    <lineage>
        <taxon>Bacteria</taxon>
        <taxon>Bacillati</taxon>
        <taxon>Bacillota</taxon>
        <taxon>Bacilli</taxon>
        <taxon>Lactobacillales</taxon>
        <taxon>Lactobacillaceae</taxon>
        <taxon>Lapidilactobacillus</taxon>
    </lineage>
</organism>
<protein>
    <recommendedName>
        <fullName evidence="2">VanZ-like domain-containing protein</fullName>
    </recommendedName>
</protein>
<dbReference type="PATRIC" id="fig|1423735.3.peg.1246"/>
<accession>A0A0R1VZ01</accession>
<sequence length="206" mass="24830">MYLLGPIYSYIEATYGHQWNHFPLVRLVFYSLDKSLVYFLLFAILRVAYLLIKKRRPAWRQELVLWVFVFYLLLLLALTVFRGMYFPWQIKIYWQRPRSQINLQPLIETFKLRFGTSILDFLYNFYGNIVWFVPFGLLWPLVRRRRGFFRTVAAGMLLSLLIETIQFFIWTGVSDIDDLIFNTCGAMIGYLCFWLIFRRFVPAKPQ</sequence>
<feature type="domain" description="VanZ-like" evidence="2">
    <location>
        <begin position="68"/>
        <end position="196"/>
    </location>
</feature>
<feature type="transmembrane region" description="Helical" evidence="1">
    <location>
        <begin position="121"/>
        <end position="142"/>
    </location>
</feature>
<keyword evidence="1" id="KW-1133">Transmembrane helix</keyword>